<evidence type="ECO:0000313" key="3">
    <source>
        <dbReference type="Proteomes" id="UP001519291"/>
    </source>
</evidence>
<feature type="region of interest" description="Disordered" evidence="1">
    <location>
        <begin position="127"/>
        <end position="159"/>
    </location>
</feature>
<sequence length="255" mass="27906">MADALKNADVEVKSTVSDEAAESARRLLGLDADDGKGLTVYFWENPWADGDDIRLPLSEAGVILRLRKAAKGDADDLTVKLRPCVPDALPADWRANRDGKDWEFKVEEDWSGRNCVWAASLKVEGDFARPTTDAGDGDDGGSRQPRLSKEQEELLSSAGVTDDELEDLVPLGPVQAIKWKPSRRDLIHPLTAEFWSVGPDLRFLELSLRARPADASGAQDLLERALLDVGLESLSPQASKTRSVLTALARAHLNR</sequence>
<accession>A0ABS4XVM9</accession>
<reference evidence="2 3" key="1">
    <citation type="submission" date="2021-03" db="EMBL/GenBank/DDBJ databases">
        <title>Sequencing the genomes of 1000 actinobacteria strains.</title>
        <authorList>
            <person name="Klenk H.-P."/>
        </authorList>
    </citation>
    <scope>NUCLEOTIDE SEQUENCE [LARGE SCALE GENOMIC DNA]</scope>
    <source>
        <strain evidence="2 3">DSM 41480</strain>
    </source>
</reference>
<gene>
    <name evidence="2" type="ORF">JO379_000040</name>
</gene>
<keyword evidence="3" id="KW-1185">Reference proteome</keyword>
<evidence type="ECO:0000313" key="2">
    <source>
        <dbReference type="EMBL" id="MBP2400571.1"/>
    </source>
</evidence>
<comment type="caution">
    <text evidence="2">The sequence shown here is derived from an EMBL/GenBank/DDBJ whole genome shotgun (WGS) entry which is preliminary data.</text>
</comment>
<organism evidence="2 3">
    <name type="scientific">Streptomyces syringium</name>
    <dbReference type="NCBI Taxonomy" id="76729"/>
    <lineage>
        <taxon>Bacteria</taxon>
        <taxon>Bacillati</taxon>
        <taxon>Actinomycetota</taxon>
        <taxon>Actinomycetes</taxon>
        <taxon>Kitasatosporales</taxon>
        <taxon>Streptomycetaceae</taxon>
        <taxon>Streptomyces</taxon>
    </lineage>
</organism>
<evidence type="ECO:0000256" key="1">
    <source>
        <dbReference type="SAM" id="MobiDB-lite"/>
    </source>
</evidence>
<protein>
    <recommendedName>
        <fullName evidence="4">CYTH domain-containing protein</fullName>
    </recommendedName>
</protein>
<proteinExistence type="predicted"/>
<dbReference type="Proteomes" id="UP001519291">
    <property type="component" value="Unassembled WGS sequence"/>
</dbReference>
<dbReference type="RefSeq" id="WP_209513188.1">
    <property type="nucleotide sequence ID" value="NZ_JAGIOH010000001.1"/>
</dbReference>
<dbReference type="GeneID" id="91566945"/>
<evidence type="ECO:0008006" key="4">
    <source>
        <dbReference type="Google" id="ProtNLM"/>
    </source>
</evidence>
<dbReference type="EMBL" id="JAGIOH010000001">
    <property type="protein sequence ID" value="MBP2400571.1"/>
    <property type="molecule type" value="Genomic_DNA"/>
</dbReference>
<name>A0ABS4XVM9_9ACTN</name>